<proteinExistence type="predicted"/>
<evidence type="ECO:0000313" key="5">
    <source>
        <dbReference type="Proteomes" id="UP001597041"/>
    </source>
</evidence>
<feature type="transmembrane region" description="Helical" evidence="2">
    <location>
        <begin position="56"/>
        <end position="76"/>
    </location>
</feature>
<dbReference type="NCBIfam" id="TIGR02669">
    <property type="entry name" value="SpoIID_LytB"/>
    <property type="match status" value="1"/>
</dbReference>
<keyword evidence="2" id="KW-1133">Transmembrane helix</keyword>
<dbReference type="Pfam" id="PF08486">
    <property type="entry name" value="SpoIID"/>
    <property type="match status" value="1"/>
</dbReference>
<feature type="region of interest" description="Disordered" evidence="1">
    <location>
        <begin position="92"/>
        <end position="126"/>
    </location>
</feature>
<name>A0ABW3N9X7_9BACI</name>
<organism evidence="4 5">
    <name type="scientific">Oceanobacillus locisalsi</name>
    <dbReference type="NCBI Taxonomy" id="546107"/>
    <lineage>
        <taxon>Bacteria</taxon>
        <taxon>Bacillati</taxon>
        <taxon>Bacillota</taxon>
        <taxon>Bacilli</taxon>
        <taxon>Bacillales</taxon>
        <taxon>Bacillaceae</taxon>
        <taxon>Oceanobacillus</taxon>
    </lineage>
</organism>
<evidence type="ECO:0000313" key="4">
    <source>
        <dbReference type="EMBL" id="MFD1064479.1"/>
    </source>
</evidence>
<keyword evidence="2" id="KW-0472">Membrane</keyword>
<dbReference type="RefSeq" id="WP_379589889.1">
    <property type="nucleotide sequence ID" value="NZ_JBHTKK010000001.1"/>
</dbReference>
<protein>
    <submittedName>
        <fullName evidence="4">Stage II sporulation protein D</fullName>
    </submittedName>
</protein>
<dbReference type="PANTHER" id="PTHR30032:SF4">
    <property type="entry name" value="AMIDASE ENHANCER"/>
    <property type="match status" value="1"/>
</dbReference>
<comment type="caution">
    <text evidence="4">The sequence shown here is derived from an EMBL/GenBank/DDBJ whole genome shotgun (WGS) entry which is preliminary data.</text>
</comment>
<dbReference type="NCBIfam" id="TIGR02870">
    <property type="entry name" value="spore_II_D"/>
    <property type="match status" value="1"/>
</dbReference>
<sequence>MRNRKYKHKNAAIHKKMKQLKQKNSVSKPSLQKIVPISNRKSAYYKNQRPSPWKQIIIGVFATMIIFILAVPAMVVQISKTDNQIRAGTEVVNTAEETENPEEANETNETNEAEGESQEAASGDEAVEVGTSPFDVSVMRVSNEEVEDIPVEQYVAGVVSSEMPSEFEMEALKAQAVAARTFTVNFLLNGEKNDNYDVTDTTQHQVYKNDQELQEQWGAEYHEKMNKINQAVKETEGQVITYNSAPITASFFSTSNGYTENSEDYWEGEVAYLRSVESPWDEASPEFSQQTTLTVAEVSEALEIPLQDDKAIPMEISHTDSGRVEEITVAGSTFSGPDFRDKLGLRSSDFTIEQSDSHLIFTTQGYGHGVGMSQFGANGMAAEGKKYDEIIHHYYTDVEISQIGEIAPTLVSN</sequence>
<reference evidence="5" key="1">
    <citation type="journal article" date="2019" name="Int. J. Syst. Evol. Microbiol.">
        <title>The Global Catalogue of Microorganisms (GCM) 10K type strain sequencing project: providing services to taxonomists for standard genome sequencing and annotation.</title>
        <authorList>
            <consortium name="The Broad Institute Genomics Platform"/>
            <consortium name="The Broad Institute Genome Sequencing Center for Infectious Disease"/>
            <person name="Wu L."/>
            <person name="Ma J."/>
        </authorList>
    </citation>
    <scope>NUCLEOTIDE SEQUENCE [LARGE SCALE GENOMIC DNA]</scope>
    <source>
        <strain evidence="5">CCUG 56608</strain>
    </source>
</reference>
<feature type="domain" description="Sporulation stage II protein D amidase enhancer LytB N-terminal" evidence="3">
    <location>
        <begin position="144"/>
        <end position="242"/>
    </location>
</feature>
<dbReference type="PANTHER" id="PTHR30032">
    <property type="entry name" value="N-ACETYLMURAMOYL-L-ALANINE AMIDASE-RELATED"/>
    <property type="match status" value="1"/>
</dbReference>
<evidence type="ECO:0000259" key="3">
    <source>
        <dbReference type="Pfam" id="PF08486"/>
    </source>
</evidence>
<accession>A0ABW3N9X7</accession>
<keyword evidence="5" id="KW-1185">Reference proteome</keyword>
<gene>
    <name evidence="4" type="primary">spoIID</name>
    <name evidence="4" type="ORF">ACFQ19_00435</name>
</gene>
<evidence type="ECO:0000256" key="2">
    <source>
        <dbReference type="SAM" id="Phobius"/>
    </source>
</evidence>
<feature type="compositionally biased region" description="Acidic residues" evidence="1">
    <location>
        <begin position="96"/>
        <end position="117"/>
    </location>
</feature>
<dbReference type="InterPro" id="IPR014225">
    <property type="entry name" value="Spore_II_D_firmicutes"/>
</dbReference>
<dbReference type="InterPro" id="IPR013486">
    <property type="entry name" value="SpoIID/LytB"/>
</dbReference>
<keyword evidence="2" id="KW-0812">Transmembrane</keyword>
<dbReference type="InterPro" id="IPR013693">
    <property type="entry name" value="SpoIID/LytB_N"/>
</dbReference>
<dbReference type="EMBL" id="JBHTKK010000001">
    <property type="protein sequence ID" value="MFD1064479.1"/>
    <property type="molecule type" value="Genomic_DNA"/>
</dbReference>
<dbReference type="Proteomes" id="UP001597041">
    <property type="component" value="Unassembled WGS sequence"/>
</dbReference>
<dbReference type="InterPro" id="IPR051922">
    <property type="entry name" value="Bact_Sporulation_Assoc"/>
</dbReference>
<evidence type="ECO:0000256" key="1">
    <source>
        <dbReference type="SAM" id="MobiDB-lite"/>
    </source>
</evidence>